<sequence length="57" mass="6244">MSISDEARLLAAANGQGSAAFAVGAFVGEFPPTKNRPFIRLYYVLADIRKLKAYRPN</sequence>
<dbReference type="EMBL" id="CP069811">
    <property type="protein sequence ID" value="QRQ90576.1"/>
    <property type="molecule type" value="Genomic_DNA"/>
</dbReference>
<proteinExistence type="predicted"/>
<dbReference type="Proteomes" id="UP000256862">
    <property type="component" value="Plasmid CO2235_mp"/>
</dbReference>
<evidence type="ECO:0000313" key="2">
    <source>
        <dbReference type="EMBL" id="SPC24121.1"/>
    </source>
</evidence>
<dbReference type="RefSeq" id="WP_157096934.1">
    <property type="nucleotide sequence ID" value="NZ_CP032518.1"/>
</dbReference>
<protein>
    <submittedName>
        <fullName evidence="2">Uncharacterized protein</fullName>
    </submittedName>
</protein>
<evidence type="ECO:0000313" key="1">
    <source>
        <dbReference type="EMBL" id="QRQ90576.1"/>
    </source>
</evidence>
<organism evidence="2">
    <name type="scientific">Cupriavidus oxalaticus</name>
    <dbReference type="NCBI Taxonomy" id="96344"/>
    <lineage>
        <taxon>Bacteria</taxon>
        <taxon>Pseudomonadati</taxon>
        <taxon>Pseudomonadota</taxon>
        <taxon>Betaproteobacteria</taxon>
        <taxon>Burkholderiales</taxon>
        <taxon>Burkholderiaceae</taxon>
        <taxon>Cupriavidus</taxon>
    </lineage>
</organism>
<gene>
    <name evidence="2" type="ORF">CO2235_MP80001</name>
    <name evidence="1" type="ORF">JTE92_07870</name>
</gene>
<keyword evidence="3" id="KW-1185">Reference proteome</keyword>
<dbReference type="EMBL" id="OGUS01000143">
    <property type="protein sequence ID" value="SPC24121.1"/>
    <property type="molecule type" value="Genomic_DNA"/>
</dbReference>
<dbReference type="Proteomes" id="UP000623307">
    <property type="component" value="Chromosome 1"/>
</dbReference>
<evidence type="ECO:0000313" key="3">
    <source>
        <dbReference type="Proteomes" id="UP000623307"/>
    </source>
</evidence>
<reference evidence="1 3" key="2">
    <citation type="submission" date="2021-02" db="EMBL/GenBank/DDBJ databases">
        <title>Complete Genome Sequence of Cupriavidus oxalaticus Strain Ox1, a Soil Oxalate-Degrading Species.</title>
        <authorList>
            <person name="Palmieri F."/>
            <person name="Udriet P."/>
            <person name="Deuasquier M."/>
            <person name="Beaudoing E."/>
            <person name="Johnson S.L."/>
            <person name="Davenport K.W."/>
            <person name="Chain P.S."/>
            <person name="Bindschedler S."/>
            <person name="Junier P."/>
        </authorList>
    </citation>
    <scope>NUCLEOTIDE SEQUENCE [LARGE SCALE GENOMIC DNA]</scope>
    <source>
        <strain evidence="1 3">Ox1</strain>
    </source>
</reference>
<dbReference type="AlphaFoldDB" id="A0A375GIF2"/>
<dbReference type="GeneID" id="303489432"/>
<name>A0A375GIF2_9BURK</name>
<accession>A0A375GIF2</accession>
<reference evidence="2" key="1">
    <citation type="submission" date="2018-01" db="EMBL/GenBank/DDBJ databases">
        <authorList>
            <person name="Clerissi C."/>
        </authorList>
    </citation>
    <scope>NUCLEOTIDE SEQUENCE</scope>
    <source>
        <strain evidence="2">Cupriavidus oxalaticus LMG 2235</strain>
    </source>
</reference>